<keyword evidence="8" id="KW-1185">Reference proteome</keyword>
<dbReference type="EMBL" id="CP049055">
    <property type="protein sequence ID" value="QII13352.1"/>
    <property type="molecule type" value="Genomic_DNA"/>
</dbReference>
<dbReference type="PANTHER" id="PTHR33397">
    <property type="entry name" value="UPF0331 PROTEIN YUTE"/>
    <property type="match status" value="1"/>
</dbReference>
<dbReference type="AlphaFoldDB" id="Q1PUG8"/>
<evidence type="ECO:0000256" key="4">
    <source>
        <dbReference type="ARBA" id="ARBA00024207"/>
    </source>
</evidence>
<gene>
    <name evidence="6" type="ORF">KsCSTR_39730</name>
    <name evidence="7" type="ORF">KSMBR1_3146</name>
    <name evidence="5" type="ORF">kustb0130</name>
</gene>
<keyword evidence="1" id="KW-1277">Toxin-antitoxin system</keyword>
<reference evidence="5" key="1">
    <citation type="journal article" date="2006" name="Nature">
        <title>Deciphering the evolution and metabolism of an anammox bacterium from a community genome.</title>
        <authorList>
            <person name="Strous M."/>
            <person name="Pelletier E."/>
            <person name="Mangenot S."/>
            <person name="Rattei T."/>
            <person name="Lehner A."/>
            <person name="Taylor M.W."/>
            <person name="Horn M."/>
            <person name="Daims H."/>
            <person name="Bartol-Mavel D."/>
            <person name="Wincker P."/>
            <person name="Barbe V."/>
            <person name="Fonknechten N."/>
            <person name="Vallenet D."/>
            <person name="Segurens B."/>
            <person name="Schenowitz-Truong C."/>
            <person name="Medigue C."/>
            <person name="Collingro A."/>
            <person name="Snel B."/>
            <person name="Dutilh B.E."/>
            <person name="OpDenCamp H.J.M."/>
            <person name="vanDerDrift C."/>
            <person name="Cirpus I."/>
            <person name="vanDePas-Schoonen K.T."/>
            <person name="Harhangi H.R."/>
            <person name="vanNiftrik L."/>
            <person name="Schmid M."/>
            <person name="Keltjens J."/>
            <person name="vanDeVossenberg J."/>
            <person name="Kartal B."/>
            <person name="Meier H."/>
            <person name="Frishman D."/>
            <person name="Huynen M.A."/>
            <person name="Mewes H."/>
            <person name="Weissenbach J."/>
            <person name="Jetten M.S.M."/>
            <person name="Wagner M."/>
            <person name="LePaslier D."/>
        </authorList>
    </citation>
    <scope>NUCLEOTIDE SEQUENCE</scope>
</reference>
<evidence type="ECO:0000256" key="2">
    <source>
        <dbReference type="ARBA" id="ARBA00022722"/>
    </source>
</evidence>
<dbReference type="KEGG" id="kst:KSMBR1_3146"/>
<accession>Q1PUG8</accession>
<evidence type="ECO:0000313" key="5">
    <source>
        <dbReference type="EMBL" id="CAJ70875.1"/>
    </source>
</evidence>
<dbReference type="InterPro" id="IPR052379">
    <property type="entry name" value="Type_VII_TA_RNase"/>
</dbReference>
<keyword evidence="3" id="KW-0378">Hydrolase</keyword>
<keyword evidence="2" id="KW-0540">Nuclease</keyword>
<evidence type="ECO:0008006" key="10">
    <source>
        <dbReference type="Google" id="ProtNLM"/>
    </source>
</evidence>
<reference evidence="8" key="4">
    <citation type="submission" date="2017-10" db="EMBL/GenBank/DDBJ databases">
        <authorList>
            <person name="Frank J."/>
        </authorList>
    </citation>
    <scope>NUCLEOTIDE SEQUENCE [LARGE SCALE GENOMIC DNA]</scope>
</reference>
<name>Q1PUG8_KUEST</name>
<dbReference type="InterPro" id="IPR008201">
    <property type="entry name" value="HepT-like"/>
</dbReference>
<dbReference type="InterPro" id="IPR037038">
    <property type="entry name" value="HepT-like_sf"/>
</dbReference>
<reference evidence="5" key="2">
    <citation type="submission" date="2006-01" db="EMBL/GenBank/DDBJ databases">
        <authorList>
            <person name="Genoscope"/>
        </authorList>
    </citation>
    <scope>NUCLEOTIDE SEQUENCE</scope>
</reference>
<dbReference type="GO" id="GO:0004540">
    <property type="term" value="F:RNA nuclease activity"/>
    <property type="evidence" value="ECO:0007669"/>
    <property type="project" value="InterPro"/>
</dbReference>
<comment type="similarity">
    <text evidence="4">Belongs to the HepT RNase toxin family.</text>
</comment>
<dbReference type="PANTHER" id="PTHR33397:SF3">
    <property type="entry name" value="MRNA NUCLEASE HEPT"/>
    <property type="match status" value="1"/>
</dbReference>
<dbReference type="EMBL" id="LT934425">
    <property type="protein sequence ID" value="SOH05623.1"/>
    <property type="molecule type" value="Genomic_DNA"/>
</dbReference>
<organism evidence="5">
    <name type="scientific">Kuenenia stuttgartiensis</name>
    <dbReference type="NCBI Taxonomy" id="174633"/>
    <lineage>
        <taxon>Bacteria</taxon>
        <taxon>Pseudomonadati</taxon>
        <taxon>Planctomycetota</taxon>
        <taxon>Candidatus Brocadiia</taxon>
        <taxon>Candidatus Brocadiales</taxon>
        <taxon>Candidatus Brocadiaceae</taxon>
        <taxon>Candidatus Kuenenia</taxon>
    </lineage>
</organism>
<dbReference type="NCBIfam" id="NF047751">
    <property type="entry name" value="HepT_toxin"/>
    <property type="match status" value="1"/>
</dbReference>
<evidence type="ECO:0000313" key="9">
    <source>
        <dbReference type="Proteomes" id="UP000501926"/>
    </source>
</evidence>
<evidence type="ECO:0000256" key="3">
    <source>
        <dbReference type="ARBA" id="ARBA00022801"/>
    </source>
</evidence>
<evidence type="ECO:0000313" key="7">
    <source>
        <dbReference type="EMBL" id="SOH05623.1"/>
    </source>
</evidence>
<dbReference type="RefSeq" id="WP_099326171.1">
    <property type="nucleotide sequence ID" value="NZ_CP049055.1"/>
</dbReference>
<sequence>MIDKEFLKEKLNLITRDLERLKIFYDFTISQIAEDFIKYAALKNILMEIIGRAIDINEHLISELARPDMEAPKTYRDTFLLLADLNVLQRDFAEEISKSAGFRNAIVHEYNNLDKSIIYKTVGDAINQYAKYCNYILKFILKTS</sequence>
<dbReference type="EMBL" id="CT573074">
    <property type="protein sequence ID" value="CAJ70875.1"/>
    <property type="molecule type" value="Genomic_DNA"/>
</dbReference>
<dbReference type="Pfam" id="PF01934">
    <property type="entry name" value="HepT-like"/>
    <property type="match status" value="1"/>
</dbReference>
<evidence type="ECO:0000313" key="6">
    <source>
        <dbReference type="EMBL" id="QII13352.1"/>
    </source>
</evidence>
<proteinExistence type="inferred from homology"/>
<reference evidence="6 9" key="5">
    <citation type="submission" date="2020-02" db="EMBL/GenBank/DDBJ databases">
        <title>Newly sequenced genome of strain CSTR1 showed variability in Candidatus Kuenenia stuttgartiensis genomes.</title>
        <authorList>
            <person name="Ding C."/>
            <person name="Adrian L."/>
        </authorList>
    </citation>
    <scope>NUCLEOTIDE SEQUENCE [LARGE SCALE GENOMIC DNA]</scope>
    <source>
        <strain evidence="6 9">CSTR1</strain>
    </source>
</reference>
<dbReference type="Gene3D" id="1.20.120.580">
    <property type="entry name" value="bsu32300-like"/>
    <property type="match status" value="1"/>
</dbReference>
<dbReference type="OrthoDB" id="9796612at2"/>
<evidence type="ECO:0000256" key="1">
    <source>
        <dbReference type="ARBA" id="ARBA00022649"/>
    </source>
</evidence>
<protein>
    <recommendedName>
        <fullName evidence="10">DUF86 domain-containing protein</fullName>
    </recommendedName>
</protein>
<reference evidence="7" key="3">
    <citation type="submission" date="2017-10" db="EMBL/GenBank/DDBJ databases">
        <authorList>
            <person name="Banno H."/>
            <person name="Chua N.-H."/>
        </authorList>
    </citation>
    <scope>NUCLEOTIDE SEQUENCE [LARGE SCALE GENOMIC DNA]</scope>
    <source>
        <strain evidence="7">Kuenenia_mbr1_ru-nijmegen</strain>
    </source>
</reference>
<dbReference type="GO" id="GO:0016787">
    <property type="term" value="F:hydrolase activity"/>
    <property type="evidence" value="ECO:0007669"/>
    <property type="project" value="UniProtKB-KW"/>
</dbReference>
<dbReference type="Proteomes" id="UP000221734">
    <property type="component" value="Chromosome Kuenenia_stuttgartiensis_MBR1"/>
</dbReference>
<dbReference type="GO" id="GO:0110001">
    <property type="term" value="C:toxin-antitoxin complex"/>
    <property type="evidence" value="ECO:0007669"/>
    <property type="project" value="InterPro"/>
</dbReference>
<evidence type="ECO:0000313" key="8">
    <source>
        <dbReference type="Proteomes" id="UP000221734"/>
    </source>
</evidence>
<dbReference type="Proteomes" id="UP000501926">
    <property type="component" value="Chromosome"/>
</dbReference>